<sequence length="261" mass="30187">AYQEALSRGEVFTFETEEEASNFAKGSWKNINTVDAEADRYFDKRGYDYLTLKDQFEEYEDARDRIAFINQVQSGFEDKRFRISDFTDEERKLYDDYISDFYDPRTGQLRNDIDDVKASLQKTVDGLADTYLDSDIQQVVEDFDIYTEKKVQRVAQESIEQNNAAMIIEAELNNASMNSLGVPIYEVNNFEPINEEQRQAKDVLQTSYMAIQDAKTMAANKYEVANTYLDSKFDEQLSGELIEGWSSVGQQWTEGYNRGQA</sequence>
<protein>
    <submittedName>
        <fullName evidence="1">Uncharacterized protein</fullName>
    </submittedName>
</protein>
<name>X0VFV7_9ZZZZ</name>
<feature type="non-terminal residue" evidence="1">
    <location>
        <position position="1"/>
    </location>
</feature>
<gene>
    <name evidence="1" type="ORF">S01H1_50695</name>
</gene>
<comment type="caution">
    <text evidence="1">The sequence shown here is derived from an EMBL/GenBank/DDBJ whole genome shotgun (WGS) entry which is preliminary data.</text>
</comment>
<organism evidence="1">
    <name type="scientific">marine sediment metagenome</name>
    <dbReference type="NCBI Taxonomy" id="412755"/>
    <lineage>
        <taxon>unclassified sequences</taxon>
        <taxon>metagenomes</taxon>
        <taxon>ecological metagenomes</taxon>
    </lineage>
</organism>
<accession>X0VFV7</accession>
<dbReference type="AlphaFoldDB" id="X0VFV7"/>
<proteinExistence type="predicted"/>
<reference evidence="1" key="1">
    <citation type="journal article" date="2014" name="Front. Microbiol.">
        <title>High frequency of phylogenetically diverse reductive dehalogenase-homologous genes in deep subseafloor sedimentary metagenomes.</title>
        <authorList>
            <person name="Kawai M."/>
            <person name="Futagami T."/>
            <person name="Toyoda A."/>
            <person name="Takaki Y."/>
            <person name="Nishi S."/>
            <person name="Hori S."/>
            <person name="Arai W."/>
            <person name="Tsubouchi T."/>
            <person name="Morono Y."/>
            <person name="Uchiyama I."/>
            <person name="Ito T."/>
            <person name="Fujiyama A."/>
            <person name="Inagaki F."/>
            <person name="Takami H."/>
        </authorList>
    </citation>
    <scope>NUCLEOTIDE SEQUENCE</scope>
    <source>
        <strain evidence="1">Expedition CK06-06</strain>
    </source>
</reference>
<evidence type="ECO:0000313" key="1">
    <source>
        <dbReference type="EMBL" id="GAG17185.1"/>
    </source>
</evidence>
<dbReference type="EMBL" id="BARS01032671">
    <property type="protein sequence ID" value="GAG17185.1"/>
    <property type="molecule type" value="Genomic_DNA"/>
</dbReference>
<feature type="non-terminal residue" evidence="1">
    <location>
        <position position="261"/>
    </location>
</feature>